<keyword evidence="1" id="KW-0472">Membrane</keyword>
<keyword evidence="1" id="KW-1133">Transmembrane helix</keyword>
<keyword evidence="1" id="KW-0812">Transmembrane</keyword>
<evidence type="ECO:0000313" key="2">
    <source>
        <dbReference type="EMBL" id="TDW96089.1"/>
    </source>
</evidence>
<evidence type="ECO:0000313" key="3">
    <source>
        <dbReference type="Proteomes" id="UP000294498"/>
    </source>
</evidence>
<keyword evidence="3" id="KW-1185">Reference proteome</keyword>
<comment type="caution">
    <text evidence="2">The sequence shown here is derived from an EMBL/GenBank/DDBJ whole genome shotgun (WGS) entry which is preliminary data.</text>
</comment>
<evidence type="ECO:0000256" key="1">
    <source>
        <dbReference type="SAM" id="Phobius"/>
    </source>
</evidence>
<dbReference type="AlphaFoldDB" id="A0A4R8DEU7"/>
<dbReference type="Gene3D" id="3.90.20.10">
    <property type="match status" value="1"/>
</dbReference>
<dbReference type="Proteomes" id="UP000294498">
    <property type="component" value="Unassembled WGS sequence"/>
</dbReference>
<gene>
    <name evidence="2" type="ORF">EDB95_3912</name>
</gene>
<feature type="transmembrane region" description="Helical" evidence="1">
    <location>
        <begin position="159"/>
        <end position="179"/>
    </location>
</feature>
<accession>A0A4R8DEU7</accession>
<protein>
    <submittedName>
        <fullName evidence="2">Uncharacterized protein</fullName>
    </submittedName>
</protein>
<dbReference type="Gene3D" id="6.10.250.2540">
    <property type="match status" value="1"/>
</dbReference>
<sequence>MTNIHTFVMRTVDIRLYDIFRKDLSLPDEKAQELVIALDEASTQKMEETHNHTVDVIRKDIQSLKESLKEYMDQRFDNIDQRFAQVDQRFVQVDLRFAQIDSRFAQIDSRFAQIDSRFEKIDERFVQIDKTFDQRFAHVDKTFATKEDLAKTESNITRWMFIFWAGQIGATVGFIWAFLKK</sequence>
<name>A0A4R8DEU7_9BACT</name>
<organism evidence="2 3">
    <name type="scientific">Dinghuibacter silviterrae</name>
    <dbReference type="NCBI Taxonomy" id="1539049"/>
    <lineage>
        <taxon>Bacteria</taxon>
        <taxon>Pseudomonadati</taxon>
        <taxon>Bacteroidota</taxon>
        <taxon>Chitinophagia</taxon>
        <taxon>Chitinophagales</taxon>
        <taxon>Chitinophagaceae</taxon>
        <taxon>Dinghuibacter</taxon>
    </lineage>
</organism>
<proteinExistence type="predicted"/>
<dbReference type="EMBL" id="SODV01000002">
    <property type="protein sequence ID" value="TDW96089.1"/>
    <property type="molecule type" value="Genomic_DNA"/>
</dbReference>
<reference evidence="2 3" key="1">
    <citation type="submission" date="2019-03" db="EMBL/GenBank/DDBJ databases">
        <title>Genomic Encyclopedia of Type Strains, Phase IV (KMG-IV): sequencing the most valuable type-strain genomes for metagenomic binning, comparative biology and taxonomic classification.</title>
        <authorList>
            <person name="Goeker M."/>
        </authorList>
    </citation>
    <scope>NUCLEOTIDE SEQUENCE [LARGE SCALE GENOMIC DNA]</scope>
    <source>
        <strain evidence="2 3">DSM 100059</strain>
    </source>
</reference>